<keyword evidence="1" id="KW-0472">Membrane</keyword>
<keyword evidence="1" id="KW-1133">Transmembrane helix</keyword>
<name>A0ABV6NV29_9ACTN</name>
<evidence type="ECO:0000313" key="2">
    <source>
        <dbReference type="EMBL" id="MFC0564646.1"/>
    </source>
</evidence>
<sequence length="151" mass="15776">MAHNPVNHPARPVYRAIAGLIGLYLVLFGIIGVIQNAGENLFANDDNTVLGQGVNLGGSVLSVLLGVVILAATGLGRNIDVRVNKPLGYVIMALGLAELAVLRTQANLLDWSIATVIVTMLLGVTLLTVAMYSSVGSEDEAEASRSARLVL</sequence>
<organism evidence="2 3">
    <name type="scientific">Plantactinospora siamensis</name>
    <dbReference type="NCBI Taxonomy" id="555372"/>
    <lineage>
        <taxon>Bacteria</taxon>
        <taxon>Bacillati</taxon>
        <taxon>Actinomycetota</taxon>
        <taxon>Actinomycetes</taxon>
        <taxon>Micromonosporales</taxon>
        <taxon>Micromonosporaceae</taxon>
        <taxon>Plantactinospora</taxon>
    </lineage>
</organism>
<keyword evidence="3" id="KW-1185">Reference proteome</keyword>
<accession>A0ABV6NV29</accession>
<dbReference type="Proteomes" id="UP001589894">
    <property type="component" value="Unassembled WGS sequence"/>
</dbReference>
<evidence type="ECO:0000313" key="3">
    <source>
        <dbReference type="Proteomes" id="UP001589894"/>
    </source>
</evidence>
<comment type="caution">
    <text evidence="2">The sequence shown here is derived from an EMBL/GenBank/DDBJ whole genome shotgun (WGS) entry which is preliminary data.</text>
</comment>
<proteinExistence type="predicted"/>
<dbReference type="RefSeq" id="WP_377337826.1">
    <property type="nucleotide sequence ID" value="NZ_JBHLUE010000008.1"/>
</dbReference>
<dbReference type="EMBL" id="JBHLUE010000008">
    <property type="protein sequence ID" value="MFC0564646.1"/>
    <property type="molecule type" value="Genomic_DNA"/>
</dbReference>
<feature type="transmembrane region" description="Helical" evidence="1">
    <location>
        <begin position="54"/>
        <end position="75"/>
    </location>
</feature>
<evidence type="ECO:0000256" key="1">
    <source>
        <dbReference type="SAM" id="Phobius"/>
    </source>
</evidence>
<reference evidence="2 3" key="1">
    <citation type="submission" date="2024-09" db="EMBL/GenBank/DDBJ databases">
        <authorList>
            <person name="Sun Q."/>
            <person name="Mori K."/>
        </authorList>
    </citation>
    <scope>NUCLEOTIDE SEQUENCE [LARGE SCALE GENOMIC DNA]</scope>
    <source>
        <strain evidence="2 3">TBRC 2205</strain>
    </source>
</reference>
<protein>
    <submittedName>
        <fullName evidence="2">DUF4383 domain-containing protein</fullName>
    </submittedName>
</protein>
<feature type="transmembrane region" description="Helical" evidence="1">
    <location>
        <begin position="111"/>
        <end position="135"/>
    </location>
</feature>
<feature type="transmembrane region" description="Helical" evidence="1">
    <location>
        <begin position="12"/>
        <end position="34"/>
    </location>
</feature>
<keyword evidence="1" id="KW-0812">Transmembrane</keyword>
<gene>
    <name evidence="2" type="ORF">ACFFHU_10930</name>
</gene>
<dbReference type="Pfam" id="PF14325">
    <property type="entry name" value="DUF4383"/>
    <property type="match status" value="1"/>
</dbReference>